<dbReference type="SUPFAM" id="SSF52833">
    <property type="entry name" value="Thioredoxin-like"/>
    <property type="match status" value="1"/>
</dbReference>
<feature type="transmembrane region" description="Helical" evidence="18">
    <location>
        <begin position="465"/>
        <end position="483"/>
    </location>
</feature>
<evidence type="ECO:0000256" key="14">
    <source>
        <dbReference type="ARBA" id="ARBA00023157"/>
    </source>
</evidence>
<dbReference type="HAMAP" id="MF_00399">
    <property type="entry name" value="DbsD"/>
    <property type="match status" value="1"/>
</dbReference>
<accession>A0A0G3BW12</accession>
<evidence type="ECO:0000256" key="9">
    <source>
        <dbReference type="ARBA" id="ARBA00022982"/>
    </source>
</evidence>
<keyword evidence="22" id="KW-1185">Reference proteome</keyword>
<keyword evidence="12 18" id="KW-0520">NAD</keyword>
<dbReference type="KEGG" id="pbh:AAW51_4875"/>
<evidence type="ECO:0000256" key="6">
    <source>
        <dbReference type="ARBA" id="ARBA00022692"/>
    </source>
</evidence>
<feature type="transmembrane region" description="Helical" evidence="18">
    <location>
        <begin position="364"/>
        <end position="394"/>
    </location>
</feature>
<keyword evidence="6 18" id="KW-0812">Transmembrane</keyword>
<feature type="transmembrane region" description="Helical" evidence="18">
    <location>
        <begin position="442"/>
        <end position="459"/>
    </location>
</feature>
<sequence length="660" mass="68213">MGVLLSATLAVAAEEDDFLEPEQAFRFSARALDDRSVEVSFEVAPGYYMYREQFKFAGAPAVTLGTPEIPPGKVKYDDTFKKDVETHRGRVAIRIPVTLAQGPFLLSVTSQGCADKGLCYPPMEQHAEVRLAGFGGGSNSVTVVNEPSARPGGGVRSLLAGVLGRSTGSGGSSTGSSAGQAAVENSSSSNGTTDNTGSPPGAGAPGKVLAAPTAEQLVNTPSPTATEGIESALQSGWLPAVALVFFVAGVLLSLTPCVLPMLPILSSIIVGQAEGGERVSRSRGAVLAASYSLGMALVYTAFGIAAGLAGEGLAASLQTPAVLGAFATLLVLLSLSMFGFYDLQLPSGLRQGLARASGRLRGGQLLGVFLMGGLSALIVSPCVAAPLAGALVYISQTRDVVLGGLALFMLAAGMSVPLLLIGASAGRWLPRSGAWMEHVKHFFGALLLAVALWMLQPVLPGWAAMGLWGVLLLVSAVYLRVFDPLHGGARGSAKLLKGLGVVLAVLGVLQLIGAASGGNDPAQPLQHLAAGGDDNGPNPATALPAFRKVASVAELDQVLATAQRPVMLDFYADWCVSCKEMERYTFADPRVRDKLASALLLKADVTRNSAEDRALLKRFGLFGPPGTLFFDAQGQEVRAARVIGFQSADRFLQSLTAAGL</sequence>
<feature type="transmembrane region" description="Helical" evidence="18">
    <location>
        <begin position="321"/>
        <end position="343"/>
    </location>
</feature>
<dbReference type="Pfam" id="PF11412">
    <property type="entry name" value="DsbD_N"/>
    <property type="match status" value="1"/>
</dbReference>
<comment type="subcellular location">
    <subcellularLocation>
        <location evidence="1 18">Cell inner membrane</location>
        <topology evidence="1 18">Multi-pass membrane protein</topology>
    </subcellularLocation>
</comment>
<dbReference type="InterPro" id="IPR028250">
    <property type="entry name" value="DsbDN"/>
</dbReference>
<keyword evidence="13 18" id="KW-0472">Membrane</keyword>
<keyword evidence="4 18" id="KW-1003">Cell membrane</keyword>
<dbReference type="EMBL" id="CP011371">
    <property type="protein sequence ID" value="AKJ31566.1"/>
    <property type="molecule type" value="Genomic_DNA"/>
</dbReference>
<dbReference type="CDD" id="cd02953">
    <property type="entry name" value="DsbDgamma"/>
    <property type="match status" value="1"/>
</dbReference>
<dbReference type="InterPro" id="IPR036929">
    <property type="entry name" value="DsbDN_sf"/>
</dbReference>
<evidence type="ECO:0000256" key="5">
    <source>
        <dbReference type="ARBA" id="ARBA00022519"/>
    </source>
</evidence>
<evidence type="ECO:0000256" key="15">
    <source>
        <dbReference type="ARBA" id="ARBA00023284"/>
    </source>
</evidence>
<evidence type="ECO:0000256" key="13">
    <source>
        <dbReference type="ARBA" id="ARBA00023136"/>
    </source>
</evidence>
<dbReference type="Pfam" id="PF13098">
    <property type="entry name" value="Thioredoxin_2"/>
    <property type="match status" value="1"/>
</dbReference>
<dbReference type="InterPro" id="IPR012336">
    <property type="entry name" value="Thioredoxin-like_fold"/>
</dbReference>
<evidence type="ECO:0000256" key="4">
    <source>
        <dbReference type="ARBA" id="ARBA00022475"/>
    </source>
</evidence>
<dbReference type="InterPro" id="IPR017937">
    <property type="entry name" value="Thioredoxin_CS"/>
</dbReference>
<keyword evidence="8 18" id="KW-0201">Cytochrome c-type biogenesis</keyword>
<comment type="caution">
    <text evidence="18">Lacks conserved residue(s) required for the propagation of feature annotation.</text>
</comment>
<name>A0A0G3BW12_9BURK</name>
<evidence type="ECO:0000256" key="1">
    <source>
        <dbReference type="ARBA" id="ARBA00004429"/>
    </source>
</evidence>
<protein>
    <recommendedName>
        <fullName evidence="18">Thiol:disulfide interchange protein DsbD</fullName>
        <ecNumber evidence="18">1.8.1.8</ecNumber>
    </recommendedName>
    <alternativeName>
        <fullName evidence="18">Protein-disulfide reductase</fullName>
        <shortName evidence="18">Disulfide reductase</shortName>
    </alternativeName>
</protein>
<dbReference type="GO" id="GO:0009055">
    <property type="term" value="F:electron transfer activity"/>
    <property type="evidence" value="ECO:0007669"/>
    <property type="project" value="UniProtKB-UniRule"/>
</dbReference>
<evidence type="ECO:0000256" key="7">
    <source>
        <dbReference type="ARBA" id="ARBA00022729"/>
    </source>
</evidence>
<dbReference type="EC" id="1.8.1.8" evidence="18"/>
<keyword evidence="11 18" id="KW-0560">Oxidoreductase</keyword>
<feature type="transmembrane region" description="Helical" evidence="18">
    <location>
        <begin position="286"/>
        <end position="309"/>
    </location>
</feature>
<keyword evidence="3 18" id="KW-0813">Transport</keyword>
<dbReference type="Pfam" id="PF02683">
    <property type="entry name" value="DsbD_TM"/>
    <property type="match status" value="1"/>
</dbReference>
<feature type="region of interest" description="Disordered" evidence="19">
    <location>
        <begin position="166"/>
        <end position="207"/>
    </location>
</feature>
<keyword evidence="7" id="KW-0732">Signal</keyword>
<dbReference type="PROSITE" id="PS00194">
    <property type="entry name" value="THIOREDOXIN_1"/>
    <property type="match status" value="1"/>
</dbReference>
<feature type="transmembrane region" description="Helical" evidence="18">
    <location>
        <begin position="400"/>
        <end position="421"/>
    </location>
</feature>
<evidence type="ECO:0000256" key="10">
    <source>
        <dbReference type="ARBA" id="ARBA00022989"/>
    </source>
</evidence>
<evidence type="ECO:0000256" key="19">
    <source>
        <dbReference type="SAM" id="MobiDB-lite"/>
    </source>
</evidence>
<dbReference type="STRING" id="413882.AAW51_4875"/>
<keyword evidence="15 18" id="KW-0676">Redox-active center</keyword>
<evidence type="ECO:0000256" key="11">
    <source>
        <dbReference type="ARBA" id="ARBA00023002"/>
    </source>
</evidence>
<dbReference type="InterPro" id="IPR013766">
    <property type="entry name" value="Thioredoxin_domain"/>
</dbReference>
<evidence type="ECO:0000256" key="2">
    <source>
        <dbReference type="ARBA" id="ARBA00007241"/>
    </source>
</evidence>
<dbReference type="PATRIC" id="fig|413882.6.peg.5087"/>
<comment type="catalytic activity">
    <reaction evidence="17 18">
        <text>[protein]-dithiol + NADP(+) = [protein]-disulfide + NADPH + H(+)</text>
        <dbReference type="Rhea" id="RHEA:18753"/>
        <dbReference type="Rhea" id="RHEA-COMP:10593"/>
        <dbReference type="Rhea" id="RHEA-COMP:10594"/>
        <dbReference type="ChEBI" id="CHEBI:15378"/>
        <dbReference type="ChEBI" id="CHEBI:29950"/>
        <dbReference type="ChEBI" id="CHEBI:50058"/>
        <dbReference type="ChEBI" id="CHEBI:57783"/>
        <dbReference type="ChEBI" id="CHEBI:58349"/>
        <dbReference type="EC" id="1.8.1.8"/>
    </reaction>
</comment>
<keyword evidence="5 18" id="KW-0997">Cell inner membrane</keyword>
<comment type="function">
    <text evidence="18">Required to facilitate the formation of correct disulfide bonds in some periplasmic proteins and for the assembly of the periplasmic c-type cytochromes. Acts by transferring electrons from cytoplasmic thioredoxin to the periplasm. This transfer involves a cascade of disulfide bond formation and reduction steps.</text>
</comment>
<feature type="transmembrane region" description="Helical" evidence="18">
    <location>
        <begin position="237"/>
        <end position="265"/>
    </location>
</feature>
<evidence type="ECO:0000256" key="16">
    <source>
        <dbReference type="ARBA" id="ARBA00047388"/>
    </source>
</evidence>
<dbReference type="Gene3D" id="2.60.40.1250">
    <property type="entry name" value="Thiol:disulfide interchange protein DsbD, N-terminal domain"/>
    <property type="match status" value="1"/>
</dbReference>
<feature type="domain" description="Thioredoxin" evidence="20">
    <location>
        <begin position="537"/>
        <end position="660"/>
    </location>
</feature>
<reference evidence="21 22" key="1">
    <citation type="submission" date="2015-05" db="EMBL/GenBank/DDBJ databases">
        <authorList>
            <person name="Tang B."/>
            <person name="Yu Y."/>
        </authorList>
    </citation>
    <scope>NUCLEOTIDE SEQUENCE [LARGE SCALE GENOMIC DNA]</scope>
    <source>
        <strain evidence="21 22">DSM 7029</strain>
    </source>
</reference>
<evidence type="ECO:0000313" key="22">
    <source>
        <dbReference type="Proteomes" id="UP000035352"/>
    </source>
</evidence>
<feature type="transmembrane region" description="Helical" evidence="18">
    <location>
        <begin position="495"/>
        <end position="515"/>
    </location>
</feature>
<dbReference type="Gene3D" id="3.40.30.10">
    <property type="entry name" value="Glutaredoxin"/>
    <property type="match status" value="1"/>
</dbReference>
<dbReference type="InterPro" id="IPR022910">
    <property type="entry name" value="Thiol_diS_interchange_DbsD"/>
</dbReference>
<keyword evidence="9 18" id="KW-0249">Electron transport</keyword>
<proteinExistence type="inferred from homology"/>
<keyword evidence="14 18" id="KW-1015">Disulfide bond</keyword>
<dbReference type="InterPro" id="IPR035671">
    <property type="entry name" value="DsbD_gamma"/>
</dbReference>
<evidence type="ECO:0000256" key="8">
    <source>
        <dbReference type="ARBA" id="ARBA00022748"/>
    </source>
</evidence>
<evidence type="ECO:0000259" key="20">
    <source>
        <dbReference type="PROSITE" id="PS51352"/>
    </source>
</evidence>
<dbReference type="InterPro" id="IPR036249">
    <property type="entry name" value="Thioredoxin-like_sf"/>
</dbReference>
<dbReference type="AlphaFoldDB" id="A0A0G3BW12"/>
<comment type="similarity">
    <text evidence="2 18">Belongs to the thioredoxin family. DsbD subfamily.</text>
</comment>
<keyword evidence="10 18" id="KW-1133">Transmembrane helix</keyword>
<dbReference type="GO" id="GO:0045454">
    <property type="term" value="P:cell redox homeostasis"/>
    <property type="evidence" value="ECO:0007669"/>
    <property type="project" value="TreeGrafter"/>
</dbReference>
<dbReference type="SUPFAM" id="SSF74863">
    <property type="entry name" value="Thiol:disulfide interchange protein DsbD, N-terminal domain (DsbD-alpha)"/>
    <property type="match status" value="1"/>
</dbReference>
<evidence type="ECO:0000256" key="17">
    <source>
        <dbReference type="ARBA" id="ARBA00047804"/>
    </source>
</evidence>
<dbReference type="GO" id="GO:0047134">
    <property type="term" value="F:protein-disulfide reductase [NAD(P)H] activity"/>
    <property type="evidence" value="ECO:0007669"/>
    <property type="project" value="UniProtKB-UniRule"/>
</dbReference>
<dbReference type="InterPro" id="IPR003834">
    <property type="entry name" value="Cyt_c_assmbl_TM_dom"/>
</dbReference>
<evidence type="ECO:0000313" key="21">
    <source>
        <dbReference type="EMBL" id="AKJ31566.1"/>
    </source>
</evidence>
<dbReference type="Proteomes" id="UP000035352">
    <property type="component" value="Chromosome"/>
</dbReference>
<dbReference type="GO" id="GO:0005886">
    <property type="term" value="C:plasma membrane"/>
    <property type="evidence" value="ECO:0007669"/>
    <property type="project" value="UniProtKB-SubCell"/>
</dbReference>
<dbReference type="PANTHER" id="PTHR32234:SF0">
    <property type="entry name" value="THIOL:DISULFIDE INTERCHANGE PROTEIN DSBD"/>
    <property type="match status" value="1"/>
</dbReference>
<comment type="catalytic activity">
    <reaction evidence="16 18">
        <text>[protein]-dithiol + NAD(+) = [protein]-disulfide + NADH + H(+)</text>
        <dbReference type="Rhea" id="RHEA:18749"/>
        <dbReference type="Rhea" id="RHEA-COMP:10593"/>
        <dbReference type="Rhea" id="RHEA-COMP:10594"/>
        <dbReference type="ChEBI" id="CHEBI:15378"/>
        <dbReference type="ChEBI" id="CHEBI:29950"/>
        <dbReference type="ChEBI" id="CHEBI:50058"/>
        <dbReference type="ChEBI" id="CHEBI:57540"/>
        <dbReference type="ChEBI" id="CHEBI:57945"/>
        <dbReference type="EC" id="1.8.1.8"/>
    </reaction>
</comment>
<feature type="disulfide bond" description="Redox-active" evidence="18">
    <location>
        <begin position="575"/>
        <end position="578"/>
    </location>
</feature>
<evidence type="ECO:0000256" key="18">
    <source>
        <dbReference type="HAMAP-Rule" id="MF_00399"/>
    </source>
</evidence>
<feature type="disulfide bond" description="Redox-active" evidence="18">
    <location>
        <begin position="113"/>
        <end position="119"/>
    </location>
</feature>
<organism evidence="21 22">
    <name type="scientific">Caldimonas brevitalea</name>
    <dbReference type="NCBI Taxonomy" id="413882"/>
    <lineage>
        <taxon>Bacteria</taxon>
        <taxon>Pseudomonadati</taxon>
        <taxon>Pseudomonadota</taxon>
        <taxon>Betaproteobacteria</taxon>
        <taxon>Burkholderiales</taxon>
        <taxon>Sphaerotilaceae</taxon>
        <taxon>Caldimonas</taxon>
    </lineage>
</organism>
<dbReference type="NCBIfam" id="NF001419">
    <property type="entry name" value="PRK00293.1"/>
    <property type="match status" value="1"/>
</dbReference>
<dbReference type="PANTHER" id="PTHR32234">
    <property type="entry name" value="THIOL:DISULFIDE INTERCHANGE PROTEIN DSBD"/>
    <property type="match status" value="1"/>
</dbReference>
<dbReference type="PROSITE" id="PS51352">
    <property type="entry name" value="THIOREDOXIN_2"/>
    <property type="match status" value="1"/>
</dbReference>
<evidence type="ECO:0000256" key="12">
    <source>
        <dbReference type="ARBA" id="ARBA00023027"/>
    </source>
</evidence>
<dbReference type="GO" id="GO:0017004">
    <property type="term" value="P:cytochrome complex assembly"/>
    <property type="evidence" value="ECO:0007669"/>
    <property type="project" value="UniProtKB-UniRule"/>
</dbReference>
<gene>
    <name evidence="18 21" type="primary">dsbD</name>
    <name evidence="21" type="ORF">AAW51_4875</name>
</gene>
<evidence type="ECO:0000256" key="3">
    <source>
        <dbReference type="ARBA" id="ARBA00022448"/>
    </source>
</evidence>
<feature type="compositionally biased region" description="Low complexity" evidence="19">
    <location>
        <begin position="174"/>
        <end position="198"/>
    </location>
</feature>